<dbReference type="EMBL" id="KZ987842">
    <property type="protein sequence ID" value="RKP14382.1"/>
    <property type="molecule type" value="Genomic_DNA"/>
</dbReference>
<accession>A0A4P9Y6H3</accession>
<dbReference type="GO" id="GO:0005739">
    <property type="term" value="C:mitochondrion"/>
    <property type="evidence" value="ECO:0007669"/>
    <property type="project" value="UniProtKB-SubCell"/>
</dbReference>
<comment type="catalytic activity">
    <reaction evidence="7">
        <text>4-hydroxybutanoate + 2-oxoglutarate = (R)-2-hydroxyglutarate + succinate semialdehyde</text>
        <dbReference type="Rhea" id="RHEA:24734"/>
        <dbReference type="ChEBI" id="CHEBI:15801"/>
        <dbReference type="ChEBI" id="CHEBI:16724"/>
        <dbReference type="ChEBI" id="CHEBI:16810"/>
        <dbReference type="ChEBI" id="CHEBI:57706"/>
        <dbReference type="EC" id="1.1.99.24"/>
    </reaction>
</comment>
<evidence type="ECO:0000256" key="5">
    <source>
        <dbReference type="ARBA" id="ARBA00023002"/>
    </source>
</evidence>
<dbReference type="Pfam" id="PF00465">
    <property type="entry name" value="Fe-ADH"/>
    <property type="match status" value="1"/>
</dbReference>
<dbReference type="FunFam" id="3.40.50.1970:FF:000003">
    <property type="entry name" value="Alcohol dehydrogenase, iron-containing"/>
    <property type="match status" value="1"/>
</dbReference>
<dbReference type="InterPro" id="IPR042157">
    <property type="entry name" value="HOT"/>
</dbReference>
<comment type="subcellular location">
    <subcellularLocation>
        <location evidence="2">Mitochondrion</location>
    </subcellularLocation>
</comment>
<dbReference type="Gene3D" id="1.20.1090.10">
    <property type="entry name" value="Dehydroquinate synthase-like - alpha domain"/>
    <property type="match status" value="1"/>
</dbReference>
<evidence type="ECO:0000256" key="3">
    <source>
        <dbReference type="ARBA" id="ARBA00010005"/>
    </source>
</evidence>
<dbReference type="PANTHER" id="PTHR11496:SF83">
    <property type="entry name" value="HYDROXYACID-OXOACID TRANSHYDROGENASE, MITOCHONDRIAL"/>
    <property type="match status" value="1"/>
</dbReference>
<name>A0A4P9Y6H3_9FUNG</name>
<dbReference type="InterPro" id="IPR056798">
    <property type="entry name" value="ADH_Fe_C"/>
</dbReference>
<dbReference type="FunFam" id="1.20.1090.10:FF:000003">
    <property type="entry name" value="Probable hydroxyacid-oxoacid transhydrogenase, mitochondrial"/>
    <property type="match status" value="1"/>
</dbReference>
<keyword evidence="4" id="KW-0809">Transit peptide</keyword>
<dbReference type="GO" id="GO:0046872">
    <property type="term" value="F:metal ion binding"/>
    <property type="evidence" value="ECO:0007669"/>
    <property type="project" value="InterPro"/>
</dbReference>
<dbReference type="GO" id="GO:0004022">
    <property type="term" value="F:alcohol dehydrogenase (NAD+) activity"/>
    <property type="evidence" value="ECO:0007669"/>
    <property type="project" value="InterPro"/>
</dbReference>
<dbReference type="GO" id="GO:0047988">
    <property type="term" value="F:hydroxyacid-oxoacid transhydrogenase activity"/>
    <property type="evidence" value="ECO:0007669"/>
    <property type="project" value="UniProtKB-EC"/>
</dbReference>
<feature type="domain" description="Alcohol dehydrogenase iron-type/glycerol dehydrogenase GldA" evidence="8">
    <location>
        <begin position="75"/>
        <end position="248"/>
    </location>
</feature>
<evidence type="ECO:0000313" key="10">
    <source>
        <dbReference type="EMBL" id="RKP14382.1"/>
    </source>
</evidence>
<evidence type="ECO:0000256" key="1">
    <source>
        <dbReference type="ARBA" id="ARBA00000813"/>
    </source>
</evidence>
<keyword evidence="6" id="KW-0496">Mitochondrion</keyword>
<evidence type="ECO:0000259" key="9">
    <source>
        <dbReference type="Pfam" id="PF25137"/>
    </source>
</evidence>
<evidence type="ECO:0000256" key="7">
    <source>
        <dbReference type="ARBA" id="ARBA00049496"/>
    </source>
</evidence>
<reference evidence="11" key="1">
    <citation type="journal article" date="2018" name="Nat. Microbiol.">
        <title>Leveraging single-cell genomics to expand the fungal tree of life.</title>
        <authorList>
            <person name="Ahrendt S.R."/>
            <person name="Quandt C.A."/>
            <person name="Ciobanu D."/>
            <person name="Clum A."/>
            <person name="Salamov A."/>
            <person name="Andreopoulos B."/>
            <person name="Cheng J.F."/>
            <person name="Woyke T."/>
            <person name="Pelin A."/>
            <person name="Henrissat B."/>
            <person name="Reynolds N.K."/>
            <person name="Benny G.L."/>
            <person name="Smith M.E."/>
            <person name="James T.Y."/>
            <person name="Grigoriev I.V."/>
        </authorList>
    </citation>
    <scope>NUCLEOTIDE SEQUENCE [LARGE SCALE GENOMIC DNA]</scope>
</reference>
<sequence length="493" mass="52835">MPLPRIPSIRVLQNPREMALGLIHQVNATTGRACPCHGGARHDHHHHSVTGGASRPKFASTINTSTDYAFEMAASSIRYGEGVTQEVGMDCANLHAKRVLVVTDPKIAKLSPLKRVLDSLKTSGVSHDVFDQVRVEPTDSSFAKAIAFAKNYKPDVIVAVGGGSTMDTAKAANLYSTYLEADFLDFVNPPIGKGLPVDRPLKPLIAIPTTAGTGSETTGTTIFDYEALGVKTGIAHRNLRPMLGIVDPLNTQSMPPQVRAASGLDVLCHALESYTAIPYNQRSPRPDNPLNRPAYQGANPISDIWSLKALGMVIQALPRSVKNPDDYQAQADMLLASTYAGIGFGNAGVHLCHGMSYPISGLVKNYHHPGYPTDHSIVPHGVSVAMTSPAVFKFTGAACPERHLEAAKLFVGADVSNARLEDAGTILSEKLREFLYKLDQLPNGLTGMGFQSSDIAKLVEGTLPQQRVLKLAPAGAGQQENLTKLFESSMSLF</sequence>
<dbReference type="AlphaFoldDB" id="A0A4P9Y6H3"/>
<evidence type="ECO:0000256" key="4">
    <source>
        <dbReference type="ARBA" id="ARBA00022946"/>
    </source>
</evidence>
<dbReference type="PANTHER" id="PTHR11496">
    <property type="entry name" value="ALCOHOL DEHYDROGENASE"/>
    <property type="match status" value="1"/>
</dbReference>
<keyword evidence="5" id="KW-0560">Oxidoreductase</keyword>
<dbReference type="InterPro" id="IPR001670">
    <property type="entry name" value="ADH_Fe/GldA"/>
</dbReference>
<evidence type="ECO:0000259" key="8">
    <source>
        <dbReference type="Pfam" id="PF00465"/>
    </source>
</evidence>
<evidence type="ECO:0000313" key="11">
    <source>
        <dbReference type="Proteomes" id="UP000267251"/>
    </source>
</evidence>
<comment type="similarity">
    <text evidence="3">Belongs to the iron-containing alcohol dehydrogenase family. Hydroxyacid-oxoacid transhydrogenase subfamily.</text>
</comment>
<dbReference type="Gene3D" id="3.40.50.1970">
    <property type="match status" value="1"/>
</dbReference>
<feature type="domain" description="Fe-containing alcohol dehydrogenase-like C-terminal" evidence="9">
    <location>
        <begin position="297"/>
        <end position="489"/>
    </location>
</feature>
<organism evidence="10 11">
    <name type="scientific">Piptocephalis cylindrospora</name>
    <dbReference type="NCBI Taxonomy" id="1907219"/>
    <lineage>
        <taxon>Eukaryota</taxon>
        <taxon>Fungi</taxon>
        <taxon>Fungi incertae sedis</taxon>
        <taxon>Zoopagomycota</taxon>
        <taxon>Zoopagomycotina</taxon>
        <taxon>Zoopagomycetes</taxon>
        <taxon>Zoopagales</taxon>
        <taxon>Piptocephalidaceae</taxon>
        <taxon>Piptocephalis</taxon>
    </lineage>
</organism>
<dbReference type="OrthoDB" id="339764at2759"/>
<gene>
    <name evidence="10" type="ORF">BJ684DRAFT_8666</name>
</gene>
<comment type="catalytic activity">
    <reaction evidence="1">
        <text>(S)-3-hydroxybutanoate + 2-oxoglutarate = (R)-2-hydroxyglutarate + acetoacetate</text>
        <dbReference type="Rhea" id="RHEA:23048"/>
        <dbReference type="ChEBI" id="CHEBI:11047"/>
        <dbReference type="ChEBI" id="CHEBI:13705"/>
        <dbReference type="ChEBI" id="CHEBI:15801"/>
        <dbReference type="ChEBI" id="CHEBI:16810"/>
        <dbReference type="EC" id="1.1.99.24"/>
    </reaction>
</comment>
<keyword evidence="11" id="KW-1185">Reference proteome</keyword>
<dbReference type="Proteomes" id="UP000267251">
    <property type="component" value="Unassembled WGS sequence"/>
</dbReference>
<evidence type="ECO:0000256" key="6">
    <source>
        <dbReference type="ARBA" id="ARBA00023128"/>
    </source>
</evidence>
<dbReference type="InterPro" id="IPR039697">
    <property type="entry name" value="Alcohol_dehydrogenase_Fe"/>
</dbReference>
<evidence type="ECO:0000256" key="2">
    <source>
        <dbReference type="ARBA" id="ARBA00004173"/>
    </source>
</evidence>
<proteinExistence type="inferred from homology"/>
<dbReference type="Pfam" id="PF25137">
    <property type="entry name" value="ADH_Fe_C"/>
    <property type="match status" value="1"/>
</dbReference>
<dbReference type="SUPFAM" id="SSF56796">
    <property type="entry name" value="Dehydroquinate synthase-like"/>
    <property type="match status" value="1"/>
</dbReference>
<protein>
    <submittedName>
        <fullName evidence="10">Alcohol dehydrogenase</fullName>
    </submittedName>
</protein>
<dbReference type="CDD" id="cd08190">
    <property type="entry name" value="HOT"/>
    <property type="match status" value="1"/>
</dbReference>